<dbReference type="Proteomes" id="UP000017842">
    <property type="component" value="Unassembled WGS sequence"/>
</dbReference>
<comment type="caution">
    <text evidence="1">The sequence shown here is derived from an EMBL/GenBank/DDBJ whole genome shotgun (WGS) entry which is preliminary data.</text>
</comment>
<sequence>MKSQYLDLSQVHYVGEQGLLTPWFIKRGCFPASGFPVYSRAVKN</sequence>
<reference evidence="1 2" key="1">
    <citation type="journal article" date="2013" name="Genome Announc.">
        <title>Draft Genome Sequence of the Methanotrophic Gammaproteobacterium Methyloglobulus morosus DSM 22980 Strain KoM1.</title>
        <authorList>
            <person name="Poehlein A."/>
            <person name="Deutzmann J.S."/>
            <person name="Daniel R."/>
            <person name="Simeonova D.D."/>
        </authorList>
    </citation>
    <scope>NUCLEOTIDE SEQUENCE [LARGE SCALE GENOMIC DNA]</scope>
    <source>
        <strain evidence="1 2">KoM1</strain>
    </source>
</reference>
<accession>V5DYS3</accession>
<keyword evidence="2" id="KW-1185">Reference proteome</keyword>
<protein>
    <submittedName>
        <fullName evidence="1">Uncharacterized protein</fullName>
    </submittedName>
</protein>
<dbReference type="STRING" id="1116472.MGMO_56c00060"/>
<evidence type="ECO:0000313" key="2">
    <source>
        <dbReference type="Proteomes" id="UP000017842"/>
    </source>
</evidence>
<name>V5DYS3_9GAMM</name>
<dbReference type="AlphaFoldDB" id="V5DYS3"/>
<evidence type="ECO:0000313" key="1">
    <source>
        <dbReference type="EMBL" id="ESS72466.1"/>
    </source>
</evidence>
<dbReference type="EMBL" id="AYLO01000054">
    <property type="protein sequence ID" value="ESS72466.1"/>
    <property type="molecule type" value="Genomic_DNA"/>
</dbReference>
<proteinExistence type="predicted"/>
<organism evidence="1 2">
    <name type="scientific">Methyloglobulus morosus KoM1</name>
    <dbReference type="NCBI Taxonomy" id="1116472"/>
    <lineage>
        <taxon>Bacteria</taxon>
        <taxon>Pseudomonadati</taxon>
        <taxon>Pseudomonadota</taxon>
        <taxon>Gammaproteobacteria</taxon>
        <taxon>Methylococcales</taxon>
        <taxon>Methylococcaceae</taxon>
        <taxon>Methyloglobulus</taxon>
    </lineage>
</organism>
<gene>
    <name evidence="1" type="ORF">MGMO_56c00060</name>
</gene>